<comment type="function">
    <text evidence="5">Guanine nucleotide-binding proteins (G proteins) are involved as a modulator or transducer in various transmembrane signaling systems. The beta and gamma chains are required for the GTPase activity, for replacement of GDP by GTP, and for G protein-effector interaction.</text>
</comment>
<name>A0A452S2P2_URSAM</name>
<sequence>IKGETHIIQYMNAMQHLMEQLKLEANMEKIKVFQAAAELQEYSMQNVCRDALLVGIPARSNRFQKPRFCALS</sequence>
<dbReference type="Ensembl" id="ENSUAMT00000029387.1">
    <property type="protein sequence ID" value="ENSUAMP00000026337.1"/>
    <property type="gene ID" value="ENSUAMG00000020422.1"/>
</dbReference>
<organism evidence="7 8">
    <name type="scientific">Ursus americanus</name>
    <name type="common">American black bear</name>
    <name type="synonym">Euarctos americanus</name>
    <dbReference type="NCBI Taxonomy" id="9643"/>
    <lineage>
        <taxon>Eukaryota</taxon>
        <taxon>Metazoa</taxon>
        <taxon>Chordata</taxon>
        <taxon>Craniata</taxon>
        <taxon>Vertebrata</taxon>
        <taxon>Euteleostomi</taxon>
        <taxon>Mammalia</taxon>
        <taxon>Eutheria</taxon>
        <taxon>Laurasiatheria</taxon>
        <taxon>Carnivora</taxon>
        <taxon>Caniformia</taxon>
        <taxon>Ursidae</taxon>
        <taxon>Ursus</taxon>
    </lineage>
</organism>
<reference evidence="7" key="3">
    <citation type="submission" date="2025-09" db="UniProtKB">
        <authorList>
            <consortium name="Ensembl"/>
        </authorList>
    </citation>
    <scope>IDENTIFICATION</scope>
</reference>
<evidence type="ECO:0000259" key="6">
    <source>
        <dbReference type="PROSITE" id="PS50058"/>
    </source>
</evidence>
<dbReference type="STRING" id="9643.ENSUAMP00000026337"/>
<evidence type="ECO:0000313" key="8">
    <source>
        <dbReference type="Proteomes" id="UP000291022"/>
    </source>
</evidence>
<evidence type="ECO:0000256" key="4">
    <source>
        <dbReference type="ARBA" id="ARBA00023224"/>
    </source>
</evidence>
<evidence type="ECO:0000256" key="5">
    <source>
        <dbReference type="RuleBase" id="RU004973"/>
    </source>
</evidence>
<dbReference type="GO" id="GO:0031681">
    <property type="term" value="F:G-protein beta-subunit binding"/>
    <property type="evidence" value="ECO:0007669"/>
    <property type="project" value="InterPro"/>
</dbReference>
<keyword evidence="2 5" id="KW-1003">Cell membrane</keyword>
<dbReference type="SMART" id="SM01224">
    <property type="entry name" value="G_gamma"/>
    <property type="match status" value="1"/>
</dbReference>
<protein>
    <recommendedName>
        <fullName evidence="5">Guanine nucleotide-binding protein subunit gamma</fullName>
    </recommendedName>
</protein>
<evidence type="ECO:0000256" key="3">
    <source>
        <dbReference type="ARBA" id="ARBA00023136"/>
    </source>
</evidence>
<dbReference type="AlphaFoldDB" id="A0A452S2P2"/>
<comment type="subunit">
    <text evidence="5">G proteins are composed of 3 units; alpha, beta and gamma.</text>
</comment>
<evidence type="ECO:0000256" key="1">
    <source>
        <dbReference type="ARBA" id="ARBA00007431"/>
    </source>
</evidence>
<keyword evidence="3 5" id="KW-0472">Membrane</keyword>
<dbReference type="Gene3D" id="4.10.260.10">
    <property type="entry name" value="Transducin (heterotrimeric G protein), gamma chain"/>
    <property type="match status" value="1"/>
</dbReference>
<dbReference type="Proteomes" id="UP000291022">
    <property type="component" value="Unassembled WGS sequence"/>
</dbReference>
<dbReference type="PRINTS" id="PR00321">
    <property type="entry name" value="GPROTEING"/>
</dbReference>
<dbReference type="SUPFAM" id="SSF48670">
    <property type="entry name" value="Transducin (heterotrimeric G protein), gamma chain"/>
    <property type="match status" value="1"/>
</dbReference>
<keyword evidence="5" id="KW-0449">Lipoprotein</keyword>
<proteinExistence type="inferred from homology"/>
<dbReference type="GO" id="GO:0005834">
    <property type="term" value="C:heterotrimeric G-protein complex"/>
    <property type="evidence" value="ECO:0007669"/>
    <property type="project" value="InterPro"/>
</dbReference>
<comment type="subcellular location">
    <subcellularLocation>
        <location evidence="5">Cell membrane</location>
        <topology evidence="5">Lipid-anchor</topology>
        <orientation evidence="5">Cytoplasmic side</orientation>
    </subcellularLocation>
</comment>
<dbReference type="InterPro" id="IPR001770">
    <property type="entry name" value="G-protein_gamma"/>
</dbReference>
<reference evidence="7" key="2">
    <citation type="submission" date="2025-08" db="UniProtKB">
        <authorList>
            <consortium name="Ensembl"/>
        </authorList>
    </citation>
    <scope>IDENTIFICATION</scope>
</reference>
<feature type="domain" description="G protein gamma" evidence="6">
    <location>
        <begin position="3"/>
        <end position="72"/>
    </location>
</feature>
<dbReference type="PANTHER" id="PTHR13809">
    <property type="entry name" value="GUANINE NUCLEOTIDE-BINDING PROTEIN GAMMA SUBUNIT"/>
    <property type="match status" value="1"/>
</dbReference>
<dbReference type="PROSITE" id="PS50058">
    <property type="entry name" value="G_PROTEIN_GAMMA"/>
    <property type="match status" value="1"/>
</dbReference>
<dbReference type="GeneTree" id="ENSGT00960000186678"/>
<dbReference type="GO" id="GO:0007186">
    <property type="term" value="P:G protein-coupled receptor signaling pathway"/>
    <property type="evidence" value="ECO:0007669"/>
    <property type="project" value="InterPro"/>
</dbReference>
<dbReference type="OMA" id="KPRFCAL"/>
<dbReference type="InterPro" id="IPR036284">
    <property type="entry name" value="GGL_sf"/>
</dbReference>
<comment type="similarity">
    <text evidence="1 5">Belongs to the G protein gamma family.</text>
</comment>
<keyword evidence="8" id="KW-1185">Reference proteome</keyword>
<dbReference type="CDD" id="cd00068">
    <property type="entry name" value="GGL"/>
    <property type="match status" value="1"/>
</dbReference>
<keyword evidence="4 5" id="KW-0807">Transducer</keyword>
<dbReference type="Pfam" id="PF00631">
    <property type="entry name" value="G-gamma"/>
    <property type="match status" value="1"/>
</dbReference>
<reference evidence="8" key="1">
    <citation type="submission" date="2016-06" db="EMBL/GenBank/DDBJ databases">
        <title>De novo assembly and RNA-Seq shows season-dependent expression and editing in black bear kidneys.</title>
        <authorList>
            <person name="Korstanje R."/>
            <person name="Srivastava A."/>
            <person name="Sarsani V.K."/>
            <person name="Sheehan S.M."/>
            <person name="Seger R.L."/>
            <person name="Barter M.E."/>
            <person name="Lindqvist C."/>
            <person name="Brody L.C."/>
            <person name="Mullikin J.C."/>
        </authorList>
    </citation>
    <scope>NUCLEOTIDE SEQUENCE [LARGE SCALE GENOMIC DNA]</scope>
</reference>
<dbReference type="SMART" id="SM00224">
    <property type="entry name" value="GGL"/>
    <property type="match status" value="1"/>
</dbReference>
<evidence type="ECO:0000313" key="7">
    <source>
        <dbReference type="Ensembl" id="ENSUAMP00000026337.1"/>
    </source>
</evidence>
<dbReference type="InterPro" id="IPR015898">
    <property type="entry name" value="G-protein_gamma-like_dom"/>
</dbReference>
<evidence type="ECO:0000256" key="2">
    <source>
        <dbReference type="ARBA" id="ARBA00022475"/>
    </source>
</evidence>
<accession>A0A452S2P2</accession>